<dbReference type="RefSeq" id="WP_020734013.1">
    <property type="nucleotide sequence ID" value="NC_021658.1"/>
</dbReference>
<dbReference type="GO" id="GO:0008983">
    <property type="term" value="F:protein-glutamate O-methyltransferase activity"/>
    <property type="evidence" value="ECO:0007669"/>
    <property type="project" value="UniProtKB-EC"/>
</dbReference>
<keyword evidence="4" id="KW-0808">Transferase</keyword>
<dbReference type="InterPro" id="IPR022641">
    <property type="entry name" value="CheR_N"/>
</dbReference>
<dbReference type="InterPro" id="IPR022642">
    <property type="entry name" value="CheR_C"/>
</dbReference>
<dbReference type="SUPFAM" id="SSF47757">
    <property type="entry name" value="Chemotaxis receptor methyltransferase CheR, N-terminal domain"/>
    <property type="match status" value="1"/>
</dbReference>
<dbReference type="SMART" id="SM00138">
    <property type="entry name" value="MeTrc"/>
    <property type="match status" value="1"/>
</dbReference>
<evidence type="ECO:0000313" key="8">
    <source>
        <dbReference type="EMBL" id="AGP32202.1"/>
    </source>
</evidence>
<evidence type="ECO:0000256" key="3">
    <source>
        <dbReference type="ARBA" id="ARBA00022603"/>
    </source>
</evidence>
<dbReference type="InterPro" id="IPR050903">
    <property type="entry name" value="Bact_Chemotaxis_MeTrfase"/>
</dbReference>
<dbReference type="Gene3D" id="1.10.155.10">
    <property type="entry name" value="Chemotaxis receptor methyltransferase CheR, N-terminal domain"/>
    <property type="match status" value="1"/>
</dbReference>
<keyword evidence="3" id="KW-0489">Methyltransferase</keyword>
<dbReference type="KEGG" id="scu:SCE1572_10160"/>
<dbReference type="Gene3D" id="3.40.50.150">
    <property type="entry name" value="Vaccinia Virus protein VP39"/>
    <property type="match status" value="1"/>
</dbReference>
<dbReference type="SUPFAM" id="SSF53335">
    <property type="entry name" value="S-adenosyl-L-methionine-dependent methyltransferases"/>
    <property type="match status" value="1"/>
</dbReference>
<dbReference type="AlphaFoldDB" id="S4XGE8"/>
<accession>S4XGE8</accession>
<dbReference type="InterPro" id="IPR000780">
    <property type="entry name" value="CheR_MeTrfase"/>
</dbReference>
<dbReference type="GO" id="GO:0032259">
    <property type="term" value="P:methylation"/>
    <property type="evidence" value="ECO:0007669"/>
    <property type="project" value="UniProtKB-KW"/>
</dbReference>
<sequence>MNRRRDDEIRLLPDEFQRLRDLFNKHCGLQFGPEARTSMERRLRERVVVLGLSSFAQYHEYLRSHSRGRAELDEALELITVNETYFFREDYQLRALMTEIVPMIVKAGGAKGRLSIWSAGCSTGEEVYSIAIAARESGAADRREVRVFGSDISRRCVVAARKGVYGASSFRVTPPELKRRYFTERPDGFHVVDELRALCQFGHLNLLDSSRAAVVGRVDVIFCRNVLIYLDEESRRRVIDIFYERLSPGGFLLLGHSESLLNVTTAFEIVHLREDLVYRKPAATMRLGLAELLPERGGGERGGGEWGGGEWGGGEWGGGARGGGEWGGGEPGGR</sequence>
<feature type="compositionally biased region" description="Gly residues" evidence="6">
    <location>
        <begin position="304"/>
        <end position="334"/>
    </location>
</feature>
<evidence type="ECO:0000256" key="1">
    <source>
        <dbReference type="ARBA" id="ARBA00001541"/>
    </source>
</evidence>
<dbReference type="Proteomes" id="UP000014803">
    <property type="component" value="Chromosome"/>
</dbReference>
<name>S4XGE8_SORCE</name>
<dbReference type="InterPro" id="IPR029063">
    <property type="entry name" value="SAM-dependent_MTases_sf"/>
</dbReference>
<reference evidence="8 9" key="1">
    <citation type="journal article" date="2013" name="Sci. Rep.">
        <title>Extraordinary expansion of a Sorangium cellulosum genome from an alkaline milieu.</title>
        <authorList>
            <person name="Han K."/>
            <person name="Li Z.F."/>
            <person name="Peng R."/>
            <person name="Zhu L.P."/>
            <person name="Zhou T."/>
            <person name="Wang L.G."/>
            <person name="Li S.G."/>
            <person name="Zhang X.B."/>
            <person name="Hu W."/>
            <person name="Wu Z.H."/>
            <person name="Qin N."/>
            <person name="Li Y.Z."/>
        </authorList>
    </citation>
    <scope>NUCLEOTIDE SEQUENCE [LARGE SCALE GENOMIC DNA]</scope>
    <source>
        <strain evidence="8 9">So0157-2</strain>
    </source>
</reference>
<dbReference type="STRING" id="1254432.SCE1572_10160"/>
<dbReference type="PANTHER" id="PTHR24422:SF10">
    <property type="entry name" value="CHEMOTAXIS PROTEIN METHYLTRANSFERASE 2"/>
    <property type="match status" value="1"/>
</dbReference>
<dbReference type="Pfam" id="PF01739">
    <property type="entry name" value="CheR"/>
    <property type="match status" value="1"/>
</dbReference>
<feature type="domain" description="CheR-type methyltransferase" evidence="7">
    <location>
        <begin position="4"/>
        <end position="283"/>
    </location>
</feature>
<evidence type="ECO:0000313" key="9">
    <source>
        <dbReference type="Proteomes" id="UP000014803"/>
    </source>
</evidence>
<organism evidence="8 9">
    <name type="scientific">Sorangium cellulosum So0157-2</name>
    <dbReference type="NCBI Taxonomy" id="1254432"/>
    <lineage>
        <taxon>Bacteria</taxon>
        <taxon>Pseudomonadati</taxon>
        <taxon>Myxococcota</taxon>
        <taxon>Polyangia</taxon>
        <taxon>Polyangiales</taxon>
        <taxon>Polyangiaceae</taxon>
        <taxon>Sorangium</taxon>
    </lineage>
</organism>
<protein>
    <recommendedName>
        <fullName evidence="2">protein-glutamate O-methyltransferase</fullName>
        <ecNumber evidence="2">2.1.1.80</ecNumber>
    </recommendedName>
</protein>
<evidence type="ECO:0000259" key="7">
    <source>
        <dbReference type="PROSITE" id="PS50123"/>
    </source>
</evidence>
<dbReference type="HOGENOM" id="CLU_025854_0_1_7"/>
<dbReference type="eggNOG" id="COG1352">
    <property type="taxonomic scope" value="Bacteria"/>
</dbReference>
<feature type="region of interest" description="Disordered" evidence="6">
    <location>
        <begin position="298"/>
        <end position="334"/>
    </location>
</feature>
<dbReference type="PROSITE" id="PS50123">
    <property type="entry name" value="CHER"/>
    <property type="match status" value="1"/>
</dbReference>
<evidence type="ECO:0000256" key="2">
    <source>
        <dbReference type="ARBA" id="ARBA00012534"/>
    </source>
</evidence>
<proteinExistence type="predicted"/>
<dbReference type="PRINTS" id="PR00996">
    <property type="entry name" value="CHERMTFRASE"/>
</dbReference>
<keyword evidence="5" id="KW-0949">S-adenosyl-L-methionine</keyword>
<dbReference type="EC" id="2.1.1.80" evidence="2"/>
<gene>
    <name evidence="8" type="ORF">SCE1572_10160</name>
</gene>
<evidence type="ECO:0000256" key="5">
    <source>
        <dbReference type="ARBA" id="ARBA00022691"/>
    </source>
</evidence>
<dbReference type="PATRIC" id="fig|1254432.3.peg.2280"/>
<evidence type="ECO:0000256" key="6">
    <source>
        <dbReference type="SAM" id="MobiDB-lite"/>
    </source>
</evidence>
<evidence type="ECO:0000256" key="4">
    <source>
        <dbReference type="ARBA" id="ARBA00022679"/>
    </source>
</evidence>
<dbReference type="Pfam" id="PF03705">
    <property type="entry name" value="CheR_N"/>
    <property type="match status" value="1"/>
</dbReference>
<comment type="catalytic activity">
    <reaction evidence="1">
        <text>L-glutamyl-[protein] + S-adenosyl-L-methionine = [protein]-L-glutamate 5-O-methyl ester + S-adenosyl-L-homocysteine</text>
        <dbReference type="Rhea" id="RHEA:24452"/>
        <dbReference type="Rhea" id="RHEA-COMP:10208"/>
        <dbReference type="Rhea" id="RHEA-COMP:10311"/>
        <dbReference type="ChEBI" id="CHEBI:29973"/>
        <dbReference type="ChEBI" id="CHEBI:57856"/>
        <dbReference type="ChEBI" id="CHEBI:59789"/>
        <dbReference type="ChEBI" id="CHEBI:82795"/>
        <dbReference type="EC" id="2.1.1.80"/>
    </reaction>
</comment>
<dbReference type="EMBL" id="CP003969">
    <property type="protein sequence ID" value="AGP32202.1"/>
    <property type="molecule type" value="Genomic_DNA"/>
</dbReference>
<dbReference type="CDD" id="cd02440">
    <property type="entry name" value="AdoMet_MTases"/>
    <property type="match status" value="1"/>
</dbReference>
<dbReference type="InterPro" id="IPR036804">
    <property type="entry name" value="CheR_N_sf"/>
</dbReference>
<dbReference type="PANTHER" id="PTHR24422">
    <property type="entry name" value="CHEMOTAXIS PROTEIN METHYLTRANSFERASE"/>
    <property type="match status" value="1"/>
</dbReference>